<dbReference type="PANTHER" id="PTHR42792">
    <property type="entry name" value="FLAGELLIN"/>
    <property type="match status" value="1"/>
</dbReference>
<sequence>MTRIATANSFARSLAQLQLRQSNLDRAQTELATGKQIILPSDDPTGANTIIRLSNELEVSSRYIDSQEAAERFNLTSETAVASMTDVIWKIEELMLESINGTMDASSLDAIGEELEQRLQQFDALANTKNANGDYVFSGFQTSTQTYETDEFGYRQYQGDDGQREVLIAAGFQVKINDPASLFLENAPSEHSTFIPTANPANVSDSSISVGLVTRPAEFENSTHLTPYTVNFIAGAGAGQIRVEVLDSGGTPVPIEPNKGDFLDITPGDKVQFNGIEFSTLDNPVPVVGDSFEFETSSDTTVMWVMQQAVDVMAYNSTNYNAASNAANPSTATITGGNIVNPSEEHEFDDYTVNILAGGLYEVYDSAGSLVEGPSDYTADNEISFRGIEFEIGGTPAAGDTFHVDRPDSQLRAELIGSLLTELKAGFTNVDSTRSLMGARLNAVELEMDAQYRFQEITTGALANVEEIDVYEAVSNLEMSTTGLTASQQSFAKVQGLSLFNYI</sequence>
<dbReference type="GO" id="GO:0005198">
    <property type="term" value="F:structural molecule activity"/>
    <property type="evidence" value="ECO:0007669"/>
    <property type="project" value="InterPro"/>
</dbReference>
<evidence type="ECO:0000256" key="1">
    <source>
        <dbReference type="ARBA" id="ARBA00004365"/>
    </source>
</evidence>
<keyword evidence="5" id="KW-0975">Bacterial flagellum</keyword>
<dbReference type="InterPro" id="IPR046358">
    <property type="entry name" value="Flagellin_C"/>
</dbReference>
<dbReference type="GO" id="GO:0071973">
    <property type="term" value="P:bacterial-type flagellum-dependent cell motility"/>
    <property type="evidence" value="ECO:0007669"/>
    <property type="project" value="InterPro"/>
</dbReference>
<dbReference type="Proteomes" id="UP000239007">
    <property type="component" value="Unassembled WGS sequence"/>
</dbReference>
<evidence type="ECO:0000313" key="8">
    <source>
        <dbReference type="EMBL" id="PQJ53804.1"/>
    </source>
</evidence>
<dbReference type="AlphaFoldDB" id="A0A2S7UUY7"/>
<keyword evidence="8" id="KW-0969">Cilium</keyword>
<name>A0A2S7UUY7_9GAMM</name>
<evidence type="ECO:0000256" key="3">
    <source>
        <dbReference type="ARBA" id="ARBA00005709"/>
    </source>
</evidence>
<reference evidence="8 9" key="1">
    <citation type="submission" date="2016-12" db="EMBL/GenBank/DDBJ databases">
        <title>Diversity of luminous bacteria.</title>
        <authorList>
            <person name="Yoshizawa S."/>
            <person name="Kogure K."/>
        </authorList>
    </citation>
    <scope>NUCLEOTIDE SEQUENCE [LARGE SCALE GENOMIC DNA]</scope>
    <source>
        <strain evidence="8 9">SA4-48</strain>
    </source>
</reference>
<feature type="domain" description="Flagellin N-terminal" evidence="6">
    <location>
        <begin position="12"/>
        <end position="142"/>
    </location>
</feature>
<proteinExistence type="inferred from homology"/>
<evidence type="ECO:0000256" key="2">
    <source>
        <dbReference type="ARBA" id="ARBA00004613"/>
    </source>
</evidence>
<dbReference type="GO" id="GO:0009424">
    <property type="term" value="C:bacterial-type flagellum hook"/>
    <property type="evidence" value="ECO:0007669"/>
    <property type="project" value="InterPro"/>
</dbReference>
<keyword evidence="9" id="KW-1185">Reference proteome</keyword>
<evidence type="ECO:0000259" key="7">
    <source>
        <dbReference type="Pfam" id="PF00700"/>
    </source>
</evidence>
<dbReference type="InterPro" id="IPR001492">
    <property type="entry name" value="Flagellin"/>
</dbReference>
<evidence type="ECO:0000256" key="4">
    <source>
        <dbReference type="ARBA" id="ARBA00022525"/>
    </source>
</evidence>
<dbReference type="InterPro" id="IPR001029">
    <property type="entry name" value="Flagellin_N"/>
</dbReference>
<gene>
    <name evidence="8" type="ORF">BTO11_09100</name>
</gene>
<dbReference type="Pfam" id="PF00669">
    <property type="entry name" value="Flagellin_N"/>
    <property type="match status" value="1"/>
</dbReference>
<organism evidence="8 9">
    <name type="scientific">Psychrosphaera saromensis</name>
    <dbReference type="NCBI Taxonomy" id="716813"/>
    <lineage>
        <taxon>Bacteria</taxon>
        <taxon>Pseudomonadati</taxon>
        <taxon>Pseudomonadota</taxon>
        <taxon>Gammaproteobacteria</taxon>
        <taxon>Alteromonadales</taxon>
        <taxon>Pseudoalteromonadaceae</taxon>
        <taxon>Psychrosphaera</taxon>
    </lineage>
</organism>
<keyword evidence="8" id="KW-0282">Flagellum</keyword>
<keyword evidence="8" id="KW-0966">Cell projection</keyword>
<dbReference type="SUPFAM" id="SSF64518">
    <property type="entry name" value="Phase 1 flagellin"/>
    <property type="match status" value="1"/>
</dbReference>
<comment type="similarity">
    <text evidence="3">Belongs to the bacterial flagellin family.</text>
</comment>
<comment type="subcellular location">
    <subcellularLocation>
        <location evidence="1">Bacterial flagellum</location>
    </subcellularLocation>
    <subcellularLocation>
        <location evidence="2">Secreted</location>
    </subcellularLocation>
</comment>
<protein>
    <submittedName>
        <fullName evidence="8">Flagellar hook-associated protein 3</fullName>
    </submittedName>
</protein>
<evidence type="ECO:0000313" key="9">
    <source>
        <dbReference type="Proteomes" id="UP000239007"/>
    </source>
</evidence>
<accession>A0A2S7UUY7</accession>
<evidence type="ECO:0000259" key="6">
    <source>
        <dbReference type="Pfam" id="PF00669"/>
    </source>
</evidence>
<dbReference type="PANTHER" id="PTHR42792:SF1">
    <property type="entry name" value="FLAGELLAR HOOK-ASSOCIATED PROTEIN 3"/>
    <property type="match status" value="1"/>
</dbReference>
<feature type="domain" description="Flagellin C-terminal" evidence="7">
    <location>
        <begin position="427"/>
        <end position="503"/>
    </location>
</feature>
<keyword evidence="4" id="KW-0964">Secreted</keyword>
<evidence type="ECO:0000256" key="5">
    <source>
        <dbReference type="ARBA" id="ARBA00023143"/>
    </source>
</evidence>
<dbReference type="OrthoDB" id="9768249at2"/>
<dbReference type="EMBL" id="MSCH01000003">
    <property type="protein sequence ID" value="PQJ53804.1"/>
    <property type="molecule type" value="Genomic_DNA"/>
</dbReference>
<comment type="caution">
    <text evidence="8">The sequence shown here is derived from an EMBL/GenBank/DDBJ whole genome shotgun (WGS) entry which is preliminary data.</text>
</comment>
<dbReference type="Gene3D" id="1.20.1330.10">
    <property type="entry name" value="f41 fragment of flagellin, N-terminal domain"/>
    <property type="match status" value="1"/>
</dbReference>
<dbReference type="NCBIfam" id="TIGR02550">
    <property type="entry name" value="flagell_flgL"/>
    <property type="match status" value="1"/>
</dbReference>
<dbReference type="GO" id="GO:0005576">
    <property type="term" value="C:extracellular region"/>
    <property type="evidence" value="ECO:0007669"/>
    <property type="project" value="UniProtKB-SubCell"/>
</dbReference>
<dbReference type="RefSeq" id="WP_105052301.1">
    <property type="nucleotide sequence ID" value="NZ_BMYG01000002.1"/>
</dbReference>
<dbReference type="Pfam" id="PF00700">
    <property type="entry name" value="Flagellin_C"/>
    <property type="match status" value="1"/>
</dbReference>
<dbReference type="InterPro" id="IPR013384">
    <property type="entry name" value="Flagell_FlgL"/>
</dbReference>